<evidence type="ECO:0000256" key="9">
    <source>
        <dbReference type="ARBA" id="ARBA00023125"/>
    </source>
</evidence>
<dbReference type="InterPro" id="IPR014729">
    <property type="entry name" value="Rossmann-like_a/b/a_fold"/>
</dbReference>
<dbReference type="GO" id="GO:0000719">
    <property type="term" value="P:photoreactive repair"/>
    <property type="evidence" value="ECO:0007669"/>
    <property type="project" value="TreeGrafter"/>
</dbReference>
<dbReference type="InterPro" id="IPR036155">
    <property type="entry name" value="Crypto/Photolyase_N_sf"/>
</dbReference>
<dbReference type="GO" id="GO:0003677">
    <property type="term" value="F:DNA binding"/>
    <property type="evidence" value="ECO:0007669"/>
    <property type="project" value="UniProtKB-KW"/>
</dbReference>
<dbReference type="InterPro" id="IPR032673">
    <property type="entry name" value="DNA_photolyase_2_CS"/>
</dbReference>
<comment type="cofactor">
    <cofactor evidence="2">
        <name>FAD</name>
        <dbReference type="ChEBI" id="CHEBI:57692"/>
    </cofactor>
</comment>
<dbReference type="FunFam" id="1.10.579.10:FF:000002">
    <property type="entry name" value="Deoxyribodipyrimidine photolyase"/>
    <property type="match status" value="1"/>
</dbReference>
<keyword evidence="11 15" id="KW-0456">Lyase</keyword>
<evidence type="ECO:0000256" key="6">
    <source>
        <dbReference type="ARBA" id="ARBA00022630"/>
    </source>
</evidence>
<dbReference type="GO" id="GO:0003904">
    <property type="term" value="F:deoxyribodipyrimidine photo-lyase activity"/>
    <property type="evidence" value="ECO:0007669"/>
    <property type="project" value="UniProtKB-EC"/>
</dbReference>
<dbReference type="InterPro" id="IPR052219">
    <property type="entry name" value="Photolyase_Class-2"/>
</dbReference>
<name>A0A6V8LNE7_9BACT</name>
<evidence type="ECO:0000256" key="2">
    <source>
        <dbReference type="ARBA" id="ARBA00001974"/>
    </source>
</evidence>
<organism evidence="15 16">
    <name type="scientific">Fundidesulfovibrio magnetotacticus</name>
    <dbReference type="NCBI Taxonomy" id="2730080"/>
    <lineage>
        <taxon>Bacteria</taxon>
        <taxon>Pseudomonadati</taxon>
        <taxon>Thermodesulfobacteriota</taxon>
        <taxon>Desulfovibrionia</taxon>
        <taxon>Desulfovibrionales</taxon>
        <taxon>Desulfovibrionaceae</taxon>
        <taxon>Fundidesulfovibrio</taxon>
    </lineage>
</organism>
<dbReference type="Gene3D" id="3.40.50.620">
    <property type="entry name" value="HUPs"/>
    <property type="match status" value="1"/>
</dbReference>
<keyword evidence="16" id="KW-1185">Reference proteome</keyword>
<dbReference type="InterPro" id="IPR006050">
    <property type="entry name" value="DNA_photolyase_N"/>
</dbReference>
<evidence type="ECO:0000256" key="8">
    <source>
        <dbReference type="ARBA" id="ARBA00022827"/>
    </source>
</evidence>
<keyword evidence="9" id="KW-0238">DNA-binding</keyword>
<reference evidence="15 16" key="1">
    <citation type="submission" date="2020-04" db="EMBL/GenBank/DDBJ databases">
        <authorList>
            <consortium name="Desulfovibrio sp. FSS-1 genome sequencing consortium"/>
            <person name="Shimoshige H."/>
            <person name="Kobayashi H."/>
            <person name="Maekawa T."/>
        </authorList>
    </citation>
    <scope>NUCLEOTIDE SEQUENCE [LARGE SCALE GENOMIC DNA]</scope>
    <source>
        <strain evidence="15 16">SIID29052-01</strain>
    </source>
</reference>
<evidence type="ECO:0000259" key="14">
    <source>
        <dbReference type="PROSITE" id="PS51645"/>
    </source>
</evidence>
<dbReference type="SUPFAM" id="SSF48173">
    <property type="entry name" value="Cryptochrome/photolyase FAD-binding domain"/>
    <property type="match status" value="1"/>
</dbReference>
<evidence type="ECO:0000256" key="7">
    <source>
        <dbReference type="ARBA" id="ARBA00022763"/>
    </source>
</evidence>
<evidence type="ECO:0000256" key="13">
    <source>
        <dbReference type="ARBA" id="ARBA00033999"/>
    </source>
</evidence>
<proteinExistence type="inferred from homology"/>
<evidence type="ECO:0000256" key="3">
    <source>
        <dbReference type="ARBA" id="ARBA00006409"/>
    </source>
</evidence>
<sequence>MNEHRTRLLSPGTEGAGPVLYWMHRDHRARDNWGLAQAFLLARRAGCSVAAFHCLDPDYPAPNPAHVRFLLGGLEETARGLEALGVPFARLLGDPPVQAARLARAVDARAVVADFDPLRHKRRWLRDAARAMPCPLYETDSRNTVPCIAASDKRETAARTLRPKIRRLLPEFLEEFPALPVQERPPLLPPHPGLQGLEQALPRLAGARAPQGFAPGEDAAAAALERFVRHGLAGYAQARNNPSRDAQSGLSPWLHFGMLSGQRAALSAASAEAPEEDRQAFLEELVVRRELADNFCLHAQDYDQTSCYPAWARASLEKHRGDPRPALYPRDRLEAARTDDPAWNAAQTELVRTGKMHGYMRMYWCKKLLEWTPCVEEAQALAVDFNDRLSLDGRDPNGYAGIAWSLGGVHDRPWGDRPVFGVVRSMTLAGLHRKFDVEAYAVRVRNPG</sequence>
<comment type="caution">
    <text evidence="15">The sequence shown here is derived from an EMBL/GenBank/DDBJ whole genome shotgun (WGS) entry which is preliminary data.</text>
</comment>
<keyword evidence="7" id="KW-0227">DNA damage</keyword>
<comment type="catalytic activity">
    <reaction evidence="13">
        <text>cyclobutadipyrimidine (in DNA) = 2 pyrimidine residues (in DNA).</text>
        <dbReference type="EC" id="4.1.99.3"/>
    </reaction>
</comment>
<dbReference type="EC" id="4.1.99.3" evidence="4"/>
<accession>A0A6V8LNE7</accession>
<dbReference type="InterPro" id="IPR036134">
    <property type="entry name" value="Crypto/Photolyase_FAD-like_sf"/>
</dbReference>
<dbReference type="EMBL" id="BLTE01000008">
    <property type="protein sequence ID" value="GFK94143.1"/>
    <property type="molecule type" value="Genomic_DNA"/>
</dbReference>
<dbReference type="PANTHER" id="PTHR10211:SF0">
    <property type="entry name" value="DEOXYRIBODIPYRIMIDINE PHOTO-LYASE"/>
    <property type="match status" value="1"/>
</dbReference>
<evidence type="ECO:0000313" key="15">
    <source>
        <dbReference type="EMBL" id="GFK94143.1"/>
    </source>
</evidence>
<dbReference type="AlphaFoldDB" id="A0A6V8LNE7"/>
<dbReference type="Pfam" id="PF00875">
    <property type="entry name" value="DNA_photolyase"/>
    <property type="match status" value="1"/>
</dbReference>
<evidence type="ECO:0000256" key="5">
    <source>
        <dbReference type="ARBA" id="ARBA00014046"/>
    </source>
</evidence>
<dbReference type="PANTHER" id="PTHR10211">
    <property type="entry name" value="DEOXYRIBODIPYRIMIDINE PHOTOLYASE"/>
    <property type="match status" value="1"/>
</dbReference>
<evidence type="ECO:0000256" key="12">
    <source>
        <dbReference type="ARBA" id="ARBA00031671"/>
    </source>
</evidence>
<feature type="domain" description="Photolyase/cryptochrome alpha/beta" evidence="14">
    <location>
        <begin position="17"/>
        <end position="147"/>
    </location>
</feature>
<keyword evidence="10" id="KW-0234">DNA repair</keyword>
<evidence type="ECO:0000256" key="10">
    <source>
        <dbReference type="ARBA" id="ARBA00023204"/>
    </source>
</evidence>
<dbReference type="Proteomes" id="UP000494245">
    <property type="component" value="Unassembled WGS sequence"/>
</dbReference>
<evidence type="ECO:0000256" key="11">
    <source>
        <dbReference type="ARBA" id="ARBA00023239"/>
    </source>
</evidence>
<dbReference type="Gene3D" id="1.25.40.80">
    <property type="match status" value="1"/>
</dbReference>
<dbReference type="SUPFAM" id="SSF52425">
    <property type="entry name" value="Cryptochrome/photolyase, N-terminal domain"/>
    <property type="match status" value="1"/>
</dbReference>
<comment type="cofactor">
    <cofactor evidence="1">
        <name>(6R)-5,10-methylene-5,6,7,8-tetrahydrofolate</name>
        <dbReference type="ChEBI" id="CHEBI:15636"/>
    </cofactor>
</comment>
<dbReference type="Gene3D" id="1.10.579.10">
    <property type="entry name" value="DNA Cyclobutane Dipyrimidine Photolyase, subunit A, domain 3"/>
    <property type="match status" value="1"/>
</dbReference>
<comment type="similarity">
    <text evidence="3">Belongs to the DNA photolyase class-2 family.</text>
</comment>
<evidence type="ECO:0000256" key="4">
    <source>
        <dbReference type="ARBA" id="ARBA00013149"/>
    </source>
</evidence>
<protein>
    <recommendedName>
        <fullName evidence="5">Deoxyribodipyrimidine photo-lyase</fullName>
        <ecNumber evidence="4">4.1.99.3</ecNumber>
    </recommendedName>
    <alternativeName>
        <fullName evidence="12">DNA photolyase</fullName>
    </alternativeName>
</protein>
<dbReference type="RefSeq" id="WP_173083937.1">
    <property type="nucleotide sequence ID" value="NZ_BLTE01000008.1"/>
</dbReference>
<gene>
    <name evidence="15" type="primary">phrA</name>
    <name evidence="15" type="ORF">NNJEOMEG_01982</name>
</gene>
<dbReference type="PROSITE" id="PS01083">
    <property type="entry name" value="DNA_PHOTOLYASES_2_1"/>
    <property type="match status" value="1"/>
</dbReference>
<keyword evidence="8" id="KW-0274">FAD</keyword>
<reference evidence="15 16" key="2">
    <citation type="submission" date="2020-05" db="EMBL/GenBank/DDBJ databases">
        <title>Draft genome sequence of Desulfovibrio sp. strainFSS-1.</title>
        <authorList>
            <person name="Shimoshige H."/>
            <person name="Kobayashi H."/>
            <person name="Maekawa T."/>
        </authorList>
    </citation>
    <scope>NUCLEOTIDE SEQUENCE [LARGE SCALE GENOMIC DNA]</scope>
    <source>
        <strain evidence="15 16">SIID29052-01</strain>
    </source>
</reference>
<keyword evidence="6" id="KW-0285">Flavoprotein</keyword>
<dbReference type="PROSITE" id="PS51645">
    <property type="entry name" value="PHR_CRY_ALPHA_BETA"/>
    <property type="match status" value="1"/>
</dbReference>
<evidence type="ECO:0000256" key="1">
    <source>
        <dbReference type="ARBA" id="ARBA00001932"/>
    </source>
</evidence>
<evidence type="ECO:0000313" key="16">
    <source>
        <dbReference type="Proteomes" id="UP000494245"/>
    </source>
</evidence>